<accession>A0A1G8GKU4</accession>
<dbReference type="HAMAP" id="MF_00122">
    <property type="entry name" value="GatC"/>
    <property type="match status" value="1"/>
</dbReference>
<dbReference type="InterPro" id="IPR003837">
    <property type="entry name" value="GatC"/>
</dbReference>
<dbReference type="GO" id="GO:0070681">
    <property type="term" value="P:glutaminyl-tRNAGln biosynthesis via transamidation"/>
    <property type="evidence" value="ECO:0007669"/>
    <property type="project" value="TreeGrafter"/>
</dbReference>
<sequence>MPEITREDVAHLARLAHIDMSAEELDRMTGELSVIVDSIKTVSEVAGDDVPATSHPIPLSNVYRDDVIGETLSNEEALSGAPDNADGRFKVPAILDGE</sequence>
<dbReference type="SUPFAM" id="SSF141000">
    <property type="entry name" value="Glu-tRNAGln amidotransferase C subunit"/>
    <property type="match status" value="1"/>
</dbReference>
<proteinExistence type="inferred from homology"/>
<dbReference type="STRING" id="335973.SAMN04488693_104167"/>
<organism evidence="2 3">
    <name type="scientific">Arthrobacter subterraneus</name>
    <dbReference type="NCBI Taxonomy" id="335973"/>
    <lineage>
        <taxon>Bacteria</taxon>
        <taxon>Bacillati</taxon>
        <taxon>Actinomycetota</taxon>
        <taxon>Actinomycetes</taxon>
        <taxon>Micrococcales</taxon>
        <taxon>Micrococcaceae</taxon>
        <taxon>Arthrobacter</taxon>
    </lineage>
</organism>
<dbReference type="GO" id="GO:0006412">
    <property type="term" value="P:translation"/>
    <property type="evidence" value="ECO:0007669"/>
    <property type="project" value="UniProtKB-UniRule"/>
</dbReference>
<dbReference type="Gene3D" id="1.10.20.60">
    <property type="entry name" value="Glu-tRNAGln amidotransferase C subunit, N-terminal domain"/>
    <property type="match status" value="1"/>
</dbReference>
<keyword evidence="1" id="KW-0547">Nucleotide-binding</keyword>
<dbReference type="PANTHER" id="PTHR15004">
    <property type="entry name" value="GLUTAMYL-TRNA(GLN) AMIDOTRANSFERASE SUBUNIT C, MITOCHONDRIAL"/>
    <property type="match status" value="1"/>
</dbReference>
<dbReference type="Proteomes" id="UP000199258">
    <property type="component" value="Unassembled WGS sequence"/>
</dbReference>
<keyword evidence="2" id="KW-0808">Transferase</keyword>
<dbReference type="SMR" id="A0A1G8GKU4"/>
<dbReference type="OrthoDB" id="5295223at2"/>
<dbReference type="PANTHER" id="PTHR15004:SF0">
    <property type="entry name" value="GLUTAMYL-TRNA(GLN) AMIDOTRANSFERASE SUBUNIT C, MITOCHONDRIAL"/>
    <property type="match status" value="1"/>
</dbReference>
<keyword evidence="3" id="KW-1185">Reference proteome</keyword>
<comment type="similarity">
    <text evidence="1">Belongs to the GatC family.</text>
</comment>
<keyword evidence="1" id="KW-0067">ATP-binding</keyword>
<protein>
    <recommendedName>
        <fullName evidence="1">Aspartyl/glutamyl-tRNA(Asn/Gln) amidotransferase subunit C</fullName>
        <shortName evidence="1">Asp/Glu-ADT subunit C</shortName>
        <ecNumber evidence="1">6.3.5.-</ecNumber>
    </recommendedName>
</protein>
<reference evidence="2 3" key="1">
    <citation type="submission" date="2016-10" db="EMBL/GenBank/DDBJ databases">
        <authorList>
            <person name="de Groot N.N."/>
        </authorList>
    </citation>
    <scope>NUCLEOTIDE SEQUENCE [LARGE SCALE GENOMIC DNA]</scope>
    <source>
        <strain evidence="2 3">NP_1H</strain>
    </source>
</reference>
<evidence type="ECO:0000256" key="1">
    <source>
        <dbReference type="HAMAP-Rule" id="MF_00122"/>
    </source>
</evidence>
<comment type="function">
    <text evidence="1">Allows the formation of correctly charged Asn-tRNA(Asn) or Gln-tRNA(Gln) through the transamidation of misacylated Asp-tRNA(Asn) or Glu-tRNA(Gln) in organisms which lack either or both of asparaginyl-tRNA or glutaminyl-tRNA synthetases. The reaction takes place in the presence of glutamine and ATP through an activated phospho-Asp-tRNA(Asn) or phospho-Glu-tRNA(Gln).</text>
</comment>
<dbReference type="AlphaFoldDB" id="A0A1G8GKU4"/>
<keyword evidence="1" id="KW-0436">Ligase</keyword>
<comment type="catalytic activity">
    <reaction evidence="1">
        <text>L-aspartyl-tRNA(Asn) + L-glutamine + ATP + H2O = L-asparaginyl-tRNA(Asn) + L-glutamate + ADP + phosphate + 2 H(+)</text>
        <dbReference type="Rhea" id="RHEA:14513"/>
        <dbReference type="Rhea" id="RHEA-COMP:9674"/>
        <dbReference type="Rhea" id="RHEA-COMP:9677"/>
        <dbReference type="ChEBI" id="CHEBI:15377"/>
        <dbReference type="ChEBI" id="CHEBI:15378"/>
        <dbReference type="ChEBI" id="CHEBI:29985"/>
        <dbReference type="ChEBI" id="CHEBI:30616"/>
        <dbReference type="ChEBI" id="CHEBI:43474"/>
        <dbReference type="ChEBI" id="CHEBI:58359"/>
        <dbReference type="ChEBI" id="CHEBI:78515"/>
        <dbReference type="ChEBI" id="CHEBI:78516"/>
        <dbReference type="ChEBI" id="CHEBI:456216"/>
    </reaction>
</comment>
<dbReference type="InterPro" id="IPR036113">
    <property type="entry name" value="Asp/Glu-ADT_sf_sub_c"/>
</dbReference>
<evidence type="ECO:0000313" key="3">
    <source>
        <dbReference type="Proteomes" id="UP000199258"/>
    </source>
</evidence>
<dbReference type="EMBL" id="FNDT01000004">
    <property type="protein sequence ID" value="SDH94946.1"/>
    <property type="molecule type" value="Genomic_DNA"/>
</dbReference>
<keyword evidence="1" id="KW-0648">Protein biosynthesis</keyword>
<dbReference type="GO" id="GO:0016740">
    <property type="term" value="F:transferase activity"/>
    <property type="evidence" value="ECO:0007669"/>
    <property type="project" value="UniProtKB-KW"/>
</dbReference>
<dbReference type="EC" id="6.3.5.-" evidence="1"/>
<comment type="catalytic activity">
    <reaction evidence="1">
        <text>L-glutamyl-tRNA(Gln) + L-glutamine + ATP + H2O = L-glutaminyl-tRNA(Gln) + L-glutamate + ADP + phosphate + H(+)</text>
        <dbReference type="Rhea" id="RHEA:17521"/>
        <dbReference type="Rhea" id="RHEA-COMP:9681"/>
        <dbReference type="Rhea" id="RHEA-COMP:9684"/>
        <dbReference type="ChEBI" id="CHEBI:15377"/>
        <dbReference type="ChEBI" id="CHEBI:15378"/>
        <dbReference type="ChEBI" id="CHEBI:29985"/>
        <dbReference type="ChEBI" id="CHEBI:30616"/>
        <dbReference type="ChEBI" id="CHEBI:43474"/>
        <dbReference type="ChEBI" id="CHEBI:58359"/>
        <dbReference type="ChEBI" id="CHEBI:78520"/>
        <dbReference type="ChEBI" id="CHEBI:78521"/>
        <dbReference type="ChEBI" id="CHEBI:456216"/>
    </reaction>
</comment>
<dbReference type="RefSeq" id="WP_026544702.1">
    <property type="nucleotide sequence ID" value="NZ_FNDT01000004.1"/>
</dbReference>
<gene>
    <name evidence="1" type="primary">gatC</name>
    <name evidence="2" type="ORF">SAMN04488693_104167</name>
</gene>
<comment type="subunit">
    <text evidence="1">Heterotrimer of A, B and C subunits.</text>
</comment>
<dbReference type="GO" id="GO:0050566">
    <property type="term" value="F:asparaginyl-tRNA synthase (glutamine-hydrolyzing) activity"/>
    <property type="evidence" value="ECO:0007669"/>
    <property type="project" value="RHEA"/>
</dbReference>
<name>A0A1G8GKU4_9MICC</name>
<dbReference type="GO" id="GO:0050567">
    <property type="term" value="F:glutaminyl-tRNA synthase (glutamine-hydrolyzing) activity"/>
    <property type="evidence" value="ECO:0007669"/>
    <property type="project" value="UniProtKB-UniRule"/>
</dbReference>
<dbReference type="NCBIfam" id="TIGR00135">
    <property type="entry name" value="gatC"/>
    <property type="match status" value="1"/>
</dbReference>
<evidence type="ECO:0000313" key="2">
    <source>
        <dbReference type="EMBL" id="SDH94946.1"/>
    </source>
</evidence>
<dbReference type="Pfam" id="PF02686">
    <property type="entry name" value="GatC"/>
    <property type="match status" value="1"/>
</dbReference>
<dbReference type="GO" id="GO:0005524">
    <property type="term" value="F:ATP binding"/>
    <property type="evidence" value="ECO:0007669"/>
    <property type="project" value="UniProtKB-KW"/>
</dbReference>
<dbReference type="GO" id="GO:0006450">
    <property type="term" value="P:regulation of translational fidelity"/>
    <property type="evidence" value="ECO:0007669"/>
    <property type="project" value="InterPro"/>
</dbReference>